<reference evidence="3 4" key="1">
    <citation type="submission" date="2023-12" db="EMBL/GenBank/DDBJ databases">
        <title>Novel species of the genus Arcicella isolated from rivers.</title>
        <authorList>
            <person name="Lu H."/>
        </authorList>
    </citation>
    <scope>NUCLEOTIDE SEQUENCE [LARGE SCALE GENOMIC DNA]</scope>
    <source>
        <strain evidence="3 4">DC2W</strain>
    </source>
</reference>
<keyword evidence="4" id="KW-1185">Reference proteome</keyword>
<organism evidence="3 4">
    <name type="scientific">Arcicella gelida</name>
    <dbReference type="NCBI Taxonomy" id="2984195"/>
    <lineage>
        <taxon>Bacteria</taxon>
        <taxon>Pseudomonadati</taxon>
        <taxon>Bacteroidota</taxon>
        <taxon>Cytophagia</taxon>
        <taxon>Cytophagales</taxon>
        <taxon>Flectobacillaceae</taxon>
        <taxon>Arcicella</taxon>
    </lineage>
</organism>
<dbReference type="SUPFAM" id="SSF51161">
    <property type="entry name" value="Trimeric LpxA-like enzymes"/>
    <property type="match status" value="1"/>
</dbReference>
<dbReference type="InterPro" id="IPR011004">
    <property type="entry name" value="Trimer_LpxA-like_sf"/>
</dbReference>
<comment type="caution">
    <text evidence="3">The sequence shown here is derived from an EMBL/GenBank/DDBJ whole genome shotgun (WGS) entry which is preliminary data.</text>
</comment>
<dbReference type="InterPro" id="IPR051159">
    <property type="entry name" value="Hexapeptide_acetyltransf"/>
</dbReference>
<evidence type="ECO:0000313" key="4">
    <source>
        <dbReference type="Proteomes" id="UP001303899"/>
    </source>
</evidence>
<dbReference type="EMBL" id="JAYGIL010000002">
    <property type="protein sequence ID" value="MEA5401605.1"/>
    <property type="molecule type" value="Genomic_DNA"/>
</dbReference>
<dbReference type="PANTHER" id="PTHR23416">
    <property type="entry name" value="SIALIC ACID SYNTHASE-RELATED"/>
    <property type="match status" value="1"/>
</dbReference>
<dbReference type="Gene3D" id="2.160.10.10">
    <property type="entry name" value="Hexapeptide repeat proteins"/>
    <property type="match status" value="1"/>
</dbReference>
<dbReference type="NCBIfam" id="NF007797">
    <property type="entry name" value="PRK10502.1"/>
    <property type="match status" value="1"/>
</dbReference>
<dbReference type="PANTHER" id="PTHR23416:SF23">
    <property type="entry name" value="ACETYLTRANSFERASE C18B11.09C-RELATED"/>
    <property type="match status" value="1"/>
</dbReference>
<comment type="similarity">
    <text evidence="1">Belongs to the transferase hexapeptide repeat family.</text>
</comment>
<proteinExistence type="inferred from homology"/>
<dbReference type="RefSeq" id="WP_323325382.1">
    <property type="nucleotide sequence ID" value="NZ_JAYGIL010000002.1"/>
</dbReference>
<name>A0ABU5RZG2_9BACT</name>
<evidence type="ECO:0000256" key="2">
    <source>
        <dbReference type="ARBA" id="ARBA00022679"/>
    </source>
</evidence>
<dbReference type="Proteomes" id="UP001303899">
    <property type="component" value="Unassembled WGS sequence"/>
</dbReference>
<gene>
    <name evidence="3" type="ORF">VB776_01670</name>
</gene>
<protein>
    <submittedName>
        <fullName evidence="3">WcaF family extracellular polysaccharide biosynthesis acetyltransferase</fullName>
    </submittedName>
</protein>
<dbReference type="CDD" id="cd05825">
    <property type="entry name" value="LbH_wcaF_like"/>
    <property type="match status" value="1"/>
</dbReference>
<accession>A0ABU5RZG2</accession>
<sequence length="184" mass="20571">MKKTTDLSLYDNAWYQPGGFIKRTIWHIVGAIVINSNIPFPVSFKIFMLKLFGAKIGKGVMIKPQVMIKYPWFLSIGDYVWIGEMVWIDNLAMVSLGNHVCISQGAMLLTGNHDYSKTTFDLKVAGITLEDGVWIGAKSVVCPGVLAKSHSVLSVNSVMTKQMEPYTVYQGNPAKEIRQRNIIE</sequence>
<evidence type="ECO:0000256" key="1">
    <source>
        <dbReference type="ARBA" id="ARBA00007274"/>
    </source>
</evidence>
<keyword evidence="2" id="KW-0808">Transferase</keyword>
<evidence type="ECO:0000313" key="3">
    <source>
        <dbReference type="EMBL" id="MEA5401605.1"/>
    </source>
</evidence>